<name>A0A2W7MMA4_9BACI</name>
<dbReference type="InterPro" id="IPR021508">
    <property type="entry name" value="Gp17-like"/>
</dbReference>
<evidence type="ECO:0000313" key="1">
    <source>
        <dbReference type="EMBL" id="PZX07900.1"/>
    </source>
</evidence>
<accession>A0A2W7MMA4</accession>
<sequence>MSLAFAATHQAIYSRLLNDVPVTALVKKTVEGIEYKGVYDHLTEDTPYPYIVIGEPRTDPFEVKNTDVEDVFITLHIWSNYSGKKEAYDILSACHEAFKYKLAITGHTVIKTSWSGAQVFDDIDATLRHGVITLKFTLSKGSD</sequence>
<dbReference type="Gene3D" id="3.30.2000.30">
    <property type="match status" value="1"/>
</dbReference>
<dbReference type="OrthoDB" id="2880980at2"/>
<proteinExistence type="predicted"/>
<evidence type="ECO:0000313" key="2">
    <source>
        <dbReference type="Proteomes" id="UP000248646"/>
    </source>
</evidence>
<dbReference type="AlphaFoldDB" id="A0A2W7MMA4"/>
<dbReference type="Pfam" id="PF11367">
    <property type="entry name" value="Tail_completion_gp17"/>
    <property type="match status" value="1"/>
</dbReference>
<comment type="caution">
    <text evidence="1">The sequence shown here is derived from an EMBL/GenBank/DDBJ whole genome shotgun (WGS) entry which is preliminary data.</text>
</comment>
<dbReference type="RefSeq" id="WP_111438512.1">
    <property type="nucleotide sequence ID" value="NZ_QKZI01000001.1"/>
</dbReference>
<gene>
    <name evidence="1" type="ORF">C7437_1011022</name>
</gene>
<dbReference type="InterPro" id="IPR053745">
    <property type="entry name" value="Viral_Tail_Comp_sf"/>
</dbReference>
<protein>
    <submittedName>
        <fullName evidence="1">Uncharacterized protein DUF3168</fullName>
    </submittedName>
</protein>
<reference evidence="1 2" key="1">
    <citation type="submission" date="2018-06" db="EMBL/GenBank/DDBJ databases">
        <title>Genomic Encyclopedia of Type Strains, Phase IV (KMG-IV): sequencing the most valuable type-strain genomes for metagenomic binning, comparative biology and taxonomic classification.</title>
        <authorList>
            <person name="Goeker M."/>
        </authorList>
    </citation>
    <scope>NUCLEOTIDE SEQUENCE [LARGE SCALE GENOMIC DNA]</scope>
    <source>
        <strain evidence="1 2">DSM 5</strain>
    </source>
</reference>
<keyword evidence="2" id="KW-1185">Reference proteome</keyword>
<dbReference type="Proteomes" id="UP000248646">
    <property type="component" value="Unassembled WGS sequence"/>
</dbReference>
<organism evidence="1 2">
    <name type="scientific">Psychrobacillus insolitus</name>
    <dbReference type="NCBI Taxonomy" id="1461"/>
    <lineage>
        <taxon>Bacteria</taxon>
        <taxon>Bacillati</taxon>
        <taxon>Bacillota</taxon>
        <taxon>Bacilli</taxon>
        <taxon>Bacillales</taxon>
        <taxon>Bacillaceae</taxon>
        <taxon>Psychrobacillus</taxon>
    </lineage>
</organism>
<dbReference type="EMBL" id="QKZI01000001">
    <property type="protein sequence ID" value="PZX07900.1"/>
    <property type="molecule type" value="Genomic_DNA"/>
</dbReference>